<dbReference type="InterPro" id="IPR058534">
    <property type="entry name" value="YjdF"/>
</dbReference>
<dbReference type="Pfam" id="PF09997">
    <property type="entry name" value="DUF2238"/>
    <property type="match status" value="1"/>
</dbReference>
<protein>
    <submittedName>
        <fullName evidence="2">DUF2238 domain-containing protein</fullName>
    </submittedName>
</protein>
<evidence type="ECO:0000313" key="3">
    <source>
        <dbReference type="Proteomes" id="UP000321192"/>
    </source>
</evidence>
<evidence type="ECO:0000313" key="2">
    <source>
        <dbReference type="EMBL" id="TXH80319.1"/>
    </source>
</evidence>
<dbReference type="InterPro" id="IPR014509">
    <property type="entry name" value="YjdF-like"/>
</dbReference>
<evidence type="ECO:0000256" key="1">
    <source>
        <dbReference type="SAM" id="Phobius"/>
    </source>
</evidence>
<keyword evidence="1" id="KW-0472">Membrane</keyword>
<gene>
    <name evidence="2" type="ORF">E6Q80_18845</name>
</gene>
<organism evidence="2 3">
    <name type="scientific">Thauera aminoaromatica</name>
    <dbReference type="NCBI Taxonomy" id="164330"/>
    <lineage>
        <taxon>Bacteria</taxon>
        <taxon>Pseudomonadati</taxon>
        <taxon>Pseudomonadota</taxon>
        <taxon>Betaproteobacteria</taxon>
        <taxon>Rhodocyclales</taxon>
        <taxon>Zoogloeaceae</taxon>
        <taxon>Thauera</taxon>
    </lineage>
</organism>
<dbReference type="Proteomes" id="UP000321192">
    <property type="component" value="Unassembled WGS sequence"/>
</dbReference>
<proteinExistence type="predicted"/>
<keyword evidence="1" id="KW-0812">Transmembrane</keyword>
<dbReference type="AlphaFoldDB" id="A0A5C7SAC4"/>
<feature type="transmembrane region" description="Helical" evidence="1">
    <location>
        <begin position="169"/>
        <end position="187"/>
    </location>
</feature>
<feature type="transmembrane region" description="Helical" evidence="1">
    <location>
        <begin position="56"/>
        <end position="77"/>
    </location>
</feature>
<reference evidence="2 3" key="1">
    <citation type="submission" date="2018-09" db="EMBL/GenBank/DDBJ databases">
        <title>Metagenome Assembled Genomes from an Advanced Water Purification Facility.</title>
        <authorList>
            <person name="Stamps B.W."/>
            <person name="Spear J.R."/>
        </authorList>
    </citation>
    <scope>NUCLEOTIDE SEQUENCE [LARGE SCALE GENOMIC DNA]</scope>
    <source>
        <strain evidence="2">Bin_27_1</strain>
    </source>
</reference>
<sequence>MKLRLALLILVLAALLASGIAPYDRGVWWAEVAPVLIALPILLASARRFPLTPLTYGLIAFFSLILILGGAYTYARVPVGFVVQDWFELARNPYDRFGHFFQGVTPAILGRELLLRTSPLRPGKWLFALLTLSCTGISALYELVEWASAELWAGGAVEFLGTQGDPWDAQADMLMALLGAIIAQIVFGRLHDRQLARLAAQPST</sequence>
<dbReference type="RefSeq" id="WP_004316299.1">
    <property type="nucleotide sequence ID" value="NZ_SSFD01000315.1"/>
</dbReference>
<keyword evidence="1" id="KW-1133">Transmembrane helix</keyword>
<comment type="caution">
    <text evidence="2">The sequence shown here is derived from an EMBL/GenBank/DDBJ whole genome shotgun (WGS) entry which is preliminary data.</text>
</comment>
<dbReference type="EMBL" id="SSFD01000315">
    <property type="protein sequence ID" value="TXH80319.1"/>
    <property type="molecule type" value="Genomic_DNA"/>
</dbReference>
<feature type="transmembrane region" description="Helical" evidence="1">
    <location>
        <begin position="27"/>
        <end position="44"/>
    </location>
</feature>
<accession>A0A5C7SAC4</accession>
<dbReference type="PIRSF" id="PIRSF020606">
    <property type="entry name" value="UCP020606"/>
    <property type="match status" value="1"/>
</dbReference>
<name>A0A5C7SAC4_THASP</name>